<name>A0A6H5HNT1_9HEMI</name>
<dbReference type="EMBL" id="CADCXU010033008">
    <property type="protein sequence ID" value="CAB0018575.1"/>
    <property type="molecule type" value="Genomic_DNA"/>
</dbReference>
<protein>
    <submittedName>
        <fullName evidence="1">Uncharacterized protein</fullName>
    </submittedName>
</protein>
<gene>
    <name evidence="1" type="ORF">NTEN_LOCUS22408</name>
</gene>
<proteinExistence type="predicted"/>
<dbReference type="AlphaFoldDB" id="A0A6H5HNT1"/>
<sequence length="470" mass="53294">MRFQSTSNQKANEKNCSTPFCQNSNDEKVYSNKDTRIFLIARGLNNYASLLVASQSRIAVDFQLGSYRSRMLPTIGSRNIPHGRMGSVPSLNSFSIRLGGHRLPTTVSYHCLLSEPTHSGLLCTSSLLYWYLEFPWPSSLCSRINVHVFNPDKGIAVNAAEFVFYNLPQEVRQHPEKVLQSLVHFSHQSEVTELCRKSEHILIDSFFGLLKTIVTWDHFLKLFSECEPEYVHKASLMFMSYVEQMTTSACPPGRSLALDMIVFLVNLLMTTDHCHLIKRSFSAMGHLRRTVVWSSAEERQVAGHCTLIEKQILADFVEYINAPVSTITCDEIEARMINSINFSILTNDDLVWTICSEKLRSIDFNGCNCQLVFNILVEMVILFGNHKAAIKNDPGFVFFFNRLLPEVEPSIVHFAYETMECAADLEKCNGRAFPLHHRDHTECAPPSTNERPTVPTGSGQPYAISVFIFR</sequence>
<reference evidence="1 2" key="1">
    <citation type="submission" date="2020-02" db="EMBL/GenBank/DDBJ databases">
        <authorList>
            <person name="Ferguson B K."/>
        </authorList>
    </citation>
    <scope>NUCLEOTIDE SEQUENCE [LARGE SCALE GENOMIC DNA]</scope>
</reference>
<evidence type="ECO:0000313" key="1">
    <source>
        <dbReference type="EMBL" id="CAB0018575.1"/>
    </source>
</evidence>
<accession>A0A6H5HNT1</accession>
<dbReference type="Proteomes" id="UP000479000">
    <property type="component" value="Unassembled WGS sequence"/>
</dbReference>
<evidence type="ECO:0000313" key="2">
    <source>
        <dbReference type="Proteomes" id="UP000479000"/>
    </source>
</evidence>
<organism evidence="1 2">
    <name type="scientific">Nesidiocoris tenuis</name>
    <dbReference type="NCBI Taxonomy" id="355587"/>
    <lineage>
        <taxon>Eukaryota</taxon>
        <taxon>Metazoa</taxon>
        <taxon>Ecdysozoa</taxon>
        <taxon>Arthropoda</taxon>
        <taxon>Hexapoda</taxon>
        <taxon>Insecta</taxon>
        <taxon>Pterygota</taxon>
        <taxon>Neoptera</taxon>
        <taxon>Paraneoptera</taxon>
        <taxon>Hemiptera</taxon>
        <taxon>Heteroptera</taxon>
        <taxon>Panheteroptera</taxon>
        <taxon>Cimicomorpha</taxon>
        <taxon>Miridae</taxon>
        <taxon>Dicyphina</taxon>
        <taxon>Nesidiocoris</taxon>
    </lineage>
</organism>
<keyword evidence="2" id="KW-1185">Reference proteome</keyword>